<dbReference type="GO" id="GO:0005665">
    <property type="term" value="C:RNA polymerase II, core complex"/>
    <property type="evidence" value="ECO:0007669"/>
    <property type="project" value="InterPro"/>
</dbReference>
<sequence length="170" mass="19047">PTPEVAAWRSPGALVGCLLCDDSPPLRVCGWCRAARFSRRAGGMSDNEDNFDGDDFDDVEEDEGLDDLENAEEEGQENVEILPSGERQQANQKRITTPYMTKYERARVLGTRALQIAMCAPVMVELEGETDPLLIAMKELKARKIPIIIRRYLPDGSYEDWGVDELIITD</sequence>
<dbReference type="GO" id="GO:0003677">
    <property type="term" value="F:DNA binding"/>
    <property type="evidence" value="ECO:0007669"/>
    <property type="project" value="InterPro"/>
</dbReference>
<dbReference type="GO" id="GO:0042797">
    <property type="term" value="P:tRNA transcription by RNA polymerase III"/>
    <property type="evidence" value="ECO:0007669"/>
    <property type="project" value="TreeGrafter"/>
</dbReference>
<dbReference type="GO" id="GO:0006366">
    <property type="term" value="P:transcription by RNA polymerase II"/>
    <property type="evidence" value="ECO:0007669"/>
    <property type="project" value="TreeGrafter"/>
</dbReference>
<comment type="caution">
    <text evidence="11">The sequence shown here is derived from an EMBL/GenBank/DDBJ whole genome shotgun (WGS) entry which is preliminary data.</text>
</comment>
<feature type="region of interest" description="Disordered" evidence="10">
    <location>
        <begin position="41"/>
        <end position="93"/>
    </location>
</feature>
<evidence type="ECO:0000256" key="4">
    <source>
        <dbReference type="ARBA" id="ARBA00023163"/>
    </source>
</evidence>
<dbReference type="OrthoDB" id="259769at2759"/>
<proteinExistence type="inferred from homology"/>
<dbReference type="Gene3D" id="3.90.940.10">
    <property type="match status" value="1"/>
</dbReference>
<accession>A0A8T1S846</accession>
<comment type="function">
    <text evidence="9">DNA-dependent RNA polymerase catalyzes the transcription of DNA into RNA using the four ribonucleoside triphosphates as substrates. Common component of RNA polymerases I, II, and III which synthesize ribosomal RNA precursors, mRNA precursors and many functional non-coding RNAs, and small RNAs, such as 5S rRNA and tRNAs, respectively. Pol II is the central component of the basal RNA polymerase II transcription machinery. Pols are composed of mobile elements that move relative to each other. In Pol II, POLR2F/RPABC2 is part of the clamp element and together with parts of POLR2A/RPB1 and POLR2B/RPB2 forms a pocket to which the POLR2D/RPB4-POLR2G/RPB7 subcomplex binds.</text>
</comment>
<gene>
    <name evidence="11" type="primary">POLR2F</name>
    <name evidence="11" type="ORF">G0U57_016383</name>
</gene>
<dbReference type="SUPFAM" id="SSF63562">
    <property type="entry name" value="RPB6/omega subunit-like"/>
    <property type="match status" value="1"/>
</dbReference>
<dbReference type="FunFam" id="3.90.940.10:FF:000003">
    <property type="entry name" value="DNA-directed RNA polymerases I, II, and III subunit RPABC2"/>
    <property type="match status" value="1"/>
</dbReference>
<dbReference type="GO" id="GO:0006360">
    <property type="term" value="P:transcription by RNA polymerase I"/>
    <property type="evidence" value="ECO:0007669"/>
    <property type="project" value="TreeGrafter"/>
</dbReference>
<comment type="similarity">
    <text evidence="6">Belongs to the archaeal Rpo6/eukaryotic RPB6 RNA polymerase subunit family.</text>
</comment>
<protein>
    <recommendedName>
        <fullName evidence="2">DNA-directed RNA polymerases I, II, and III subunit RPABC2</fullName>
    </recommendedName>
    <alternativeName>
        <fullName evidence="8">DNA-directed RNA polymerase II subunit F</fullName>
    </alternativeName>
    <alternativeName>
        <fullName evidence="7">RPB6 homolog</fullName>
    </alternativeName>
</protein>
<evidence type="ECO:0000256" key="5">
    <source>
        <dbReference type="ARBA" id="ARBA00023242"/>
    </source>
</evidence>
<keyword evidence="12" id="KW-1185">Reference proteome</keyword>
<dbReference type="AlphaFoldDB" id="A0A8T1S846"/>
<keyword evidence="3" id="KW-0240">DNA-directed RNA polymerase</keyword>
<evidence type="ECO:0000313" key="12">
    <source>
        <dbReference type="Proteomes" id="UP000765507"/>
    </source>
</evidence>
<dbReference type="SMART" id="SM01409">
    <property type="entry name" value="RNA_pol_Rpb6"/>
    <property type="match status" value="1"/>
</dbReference>
<evidence type="ECO:0000256" key="1">
    <source>
        <dbReference type="ARBA" id="ARBA00004123"/>
    </source>
</evidence>
<dbReference type="Proteomes" id="UP000765507">
    <property type="component" value="Unassembled WGS sequence"/>
</dbReference>
<dbReference type="GO" id="GO:0003899">
    <property type="term" value="F:DNA-directed RNA polymerase activity"/>
    <property type="evidence" value="ECO:0007669"/>
    <property type="project" value="InterPro"/>
</dbReference>
<feature type="non-terminal residue" evidence="11">
    <location>
        <position position="170"/>
    </location>
</feature>
<evidence type="ECO:0000256" key="9">
    <source>
        <dbReference type="ARBA" id="ARBA00044490"/>
    </source>
</evidence>
<dbReference type="NCBIfam" id="NF002208">
    <property type="entry name" value="PRK01099.1-3"/>
    <property type="match status" value="1"/>
</dbReference>
<dbReference type="GO" id="GO:0005736">
    <property type="term" value="C:RNA polymerase I complex"/>
    <property type="evidence" value="ECO:0007669"/>
    <property type="project" value="TreeGrafter"/>
</dbReference>
<evidence type="ECO:0000256" key="3">
    <source>
        <dbReference type="ARBA" id="ARBA00022478"/>
    </source>
</evidence>
<comment type="subcellular location">
    <subcellularLocation>
        <location evidence="1">Nucleus</location>
    </subcellularLocation>
</comment>
<dbReference type="PIRSF" id="PIRSF500154">
    <property type="entry name" value="RPB6"/>
    <property type="match status" value="1"/>
</dbReference>
<keyword evidence="4" id="KW-0804">Transcription</keyword>
<evidence type="ECO:0000256" key="6">
    <source>
        <dbReference type="ARBA" id="ARBA00025773"/>
    </source>
</evidence>
<dbReference type="InterPro" id="IPR006110">
    <property type="entry name" value="Pol_omega/Rpo6/RPB6"/>
</dbReference>
<evidence type="ECO:0000256" key="10">
    <source>
        <dbReference type="SAM" id="MobiDB-lite"/>
    </source>
</evidence>
<dbReference type="GO" id="GO:0005666">
    <property type="term" value="C:RNA polymerase III complex"/>
    <property type="evidence" value="ECO:0007669"/>
    <property type="project" value="TreeGrafter"/>
</dbReference>
<dbReference type="InterPro" id="IPR028363">
    <property type="entry name" value="RPB6"/>
</dbReference>
<evidence type="ECO:0000256" key="7">
    <source>
        <dbReference type="ARBA" id="ARBA00030456"/>
    </source>
</evidence>
<dbReference type="InterPro" id="IPR020708">
    <property type="entry name" value="DNA-dir_RNA_polK_14-18kDa_CS"/>
</dbReference>
<evidence type="ECO:0000313" key="11">
    <source>
        <dbReference type="EMBL" id="KAG6924877.1"/>
    </source>
</evidence>
<dbReference type="PIRSF" id="PIRSF000778">
    <property type="entry name" value="RpoK/RPB6"/>
    <property type="match status" value="1"/>
</dbReference>
<dbReference type="Pfam" id="PF01192">
    <property type="entry name" value="RNA_pol_Rpb6"/>
    <property type="match status" value="1"/>
</dbReference>
<name>A0A8T1S846_CHESE</name>
<feature type="compositionally biased region" description="Acidic residues" evidence="10">
    <location>
        <begin position="46"/>
        <end position="77"/>
    </location>
</feature>
<dbReference type="EMBL" id="JAHGAV010000520">
    <property type="protein sequence ID" value="KAG6924877.1"/>
    <property type="molecule type" value="Genomic_DNA"/>
</dbReference>
<dbReference type="PANTHER" id="PTHR47227:SF5">
    <property type="entry name" value="DNA-DIRECTED RNA POLYMERASES I, II, AND III SUBUNIT RPABC2"/>
    <property type="match status" value="1"/>
</dbReference>
<organism evidence="11 12">
    <name type="scientific">Chelydra serpentina</name>
    <name type="common">Snapping turtle</name>
    <name type="synonym">Testudo serpentina</name>
    <dbReference type="NCBI Taxonomy" id="8475"/>
    <lineage>
        <taxon>Eukaryota</taxon>
        <taxon>Metazoa</taxon>
        <taxon>Chordata</taxon>
        <taxon>Craniata</taxon>
        <taxon>Vertebrata</taxon>
        <taxon>Euteleostomi</taxon>
        <taxon>Archelosauria</taxon>
        <taxon>Testudinata</taxon>
        <taxon>Testudines</taxon>
        <taxon>Cryptodira</taxon>
        <taxon>Durocryptodira</taxon>
        <taxon>Americhelydia</taxon>
        <taxon>Chelydroidea</taxon>
        <taxon>Chelydridae</taxon>
        <taxon>Chelydra</taxon>
    </lineage>
</organism>
<evidence type="ECO:0000256" key="2">
    <source>
        <dbReference type="ARBA" id="ARBA00020808"/>
    </source>
</evidence>
<dbReference type="PROSITE" id="PS01111">
    <property type="entry name" value="RNA_POL_K_14KD"/>
    <property type="match status" value="1"/>
</dbReference>
<dbReference type="InterPro" id="IPR036161">
    <property type="entry name" value="RPB6/omega-like_sf"/>
</dbReference>
<keyword evidence="5" id="KW-0539">Nucleus</keyword>
<reference evidence="11 12" key="1">
    <citation type="journal article" date="2020" name="G3 (Bethesda)">
        <title>Draft Genome of the Common Snapping Turtle, Chelydra serpentina, a Model for Phenotypic Plasticity in Reptiles.</title>
        <authorList>
            <person name="Das D."/>
            <person name="Singh S.K."/>
            <person name="Bierstedt J."/>
            <person name="Erickson A."/>
            <person name="Galli G.L.J."/>
            <person name="Crossley D.A. 2nd"/>
            <person name="Rhen T."/>
        </authorList>
    </citation>
    <scope>NUCLEOTIDE SEQUENCE [LARGE SCALE GENOMIC DNA]</scope>
    <source>
        <tissue evidence="11">Whole blood</tissue>
    </source>
</reference>
<evidence type="ECO:0000256" key="8">
    <source>
        <dbReference type="ARBA" id="ARBA00033085"/>
    </source>
</evidence>
<dbReference type="InterPro" id="IPR006111">
    <property type="entry name" value="Rpo6/Rpb6"/>
</dbReference>
<dbReference type="PANTHER" id="PTHR47227">
    <property type="entry name" value="DNA-DIRECTED RNA POLYMERASE SUBUNIT K"/>
    <property type="match status" value="1"/>
</dbReference>